<reference evidence="2" key="1">
    <citation type="submission" date="2021-02" db="EMBL/GenBank/DDBJ databases">
        <authorList>
            <person name="Nowell W R."/>
        </authorList>
    </citation>
    <scope>NUCLEOTIDE SEQUENCE</scope>
    <source>
        <strain evidence="2">Ploen Becks lab</strain>
    </source>
</reference>
<sequence length="356" mass="40378">YLVNCREPVWGLFGRKRCEPSKRNISLFNGTCPVDFLNESSTTQTTKTETTFTNTKDPIQPTDSKSFPTTTTTADKFISSSTDVESFFVKILISIMSQNPLVSIMTASSNSGSACLHELYKKYSKQVRIRGVFRSQEKSEIFARKYPNIETVSGCDATKFETLSKAFVNADYALIVTPLDQARGMQNDSDLTIAMINAAVQYNVKYITILKWTILRPGFFMDNTWPSVQKSIKTGVIALPDYEAFYVSTKDIGKSAAACLGSIDIEQHNQKCYEIYGPENLNVEKMAQIVEKVTKKSIRSQLLSKEDIKKFMSKEAFQSFVIDEKVTLPHYDHVKILTNEWTCFEEFLQEKLENID</sequence>
<dbReference type="InterPro" id="IPR051604">
    <property type="entry name" value="Ergot_Alk_Oxidoreductase"/>
</dbReference>
<evidence type="ECO:0000256" key="1">
    <source>
        <dbReference type="SAM" id="MobiDB-lite"/>
    </source>
</evidence>
<dbReference type="PANTHER" id="PTHR43162:SF1">
    <property type="entry name" value="PRESTALK A DIFFERENTIATION PROTEIN A"/>
    <property type="match status" value="1"/>
</dbReference>
<dbReference type="Proteomes" id="UP000663879">
    <property type="component" value="Unassembled WGS sequence"/>
</dbReference>
<feature type="region of interest" description="Disordered" evidence="1">
    <location>
        <begin position="43"/>
        <end position="69"/>
    </location>
</feature>
<evidence type="ECO:0008006" key="4">
    <source>
        <dbReference type="Google" id="ProtNLM"/>
    </source>
</evidence>
<accession>A0A814G9S6</accession>
<comment type="caution">
    <text evidence="2">The sequence shown here is derived from an EMBL/GenBank/DDBJ whole genome shotgun (WGS) entry which is preliminary data.</text>
</comment>
<organism evidence="2 3">
    <name type="scientific">Brachionus calyciflorus</name>
    <dbReference type="NCBI Taxonomy" id="104777"/>
    <lineage>
        <taxon>Eukaryota</taxon>
        <taxon>Metazoa</taxon>
        <taxon>Spiralia</taxon>
        <taxon>Gnathifera</taxon>
        <taxon>Rotifera</taxon>
        <taxon>Eurotatoria</taxon>
        <taxon>Monogononta</taxon>
        <taxon>Pseudotrocha</taxon>
        <taxon>Ploima</taxon>
        <taxon>Brachionidae</taxon>
        <taxon>Brachionus</taxon>
    </lineage>
</organism>
<dbReference type="EMBL" id="CAJNOC010003682">
    <property type="protein sequence ID" value="CAF0993392.1"/>
    <property type="molecule type" value="Genomic_DNA"/>
</dbReference>
<proteinExistence type="predicted"/>
<dbReference type="AlphaFoldDB" id="A0A814G9S6"/>
<dbReference type="Gene3D" id="3.40.50.720">
    <property type="entry name" value="NAD(P)-binding Rossmann-like Domain"/>
    <property type="match status" value="2"/>
</dbReference>
<dbReference type="OrthoDB" id="9997102at2759"/>
<protein>
    <recommendedName>
        <fullName evidence="4">NAD(P)-binding domain-containing protein</fullName>
    </recommendedName>
</protein>
<dbReference type="PANTHER" id="PTHR43162">
    <property type="match status" value="1"/>
</dbReference>
<dbReference type="InterPro" id="IPR036291">
    <property type="entry name" value="NAD(P)-bd_dom_sf"/>
</dbReference>
<dbReference type="SUPFAM" id="SSF51735">
    <property type="entry name" value="NAD(P)-binding Rossmann-fold domains"/>
    <property type="match status" value="1"/>
</dbReference>
<evidence type="ECO:0000313" key="2">
    <source>
        <dbReference type="EMBL" id="CAF0993392.1"/>
    </source>
</evidence>
<keyword evidence="3" id="KW-1185">Reference proteome</keyword>
<feature type="non-terminal residue" evidence="2">
    <location>
        <position position="1"/>
    </location>
</feature>
<name>A0A814G9S6_9BILA</name>
<gene>
    <name evidence="2" type="ORF">OXX778_LOCUS16032</name>
</gene>
<evidence type="ECO:0000313" key="3">
    <source>
        <dbReference type="Proteomes" id="UP000663879"/>
    </source>
</evidence>